<reference evidence="3 4" key="1">
    <citation type="submission" date="2016-11" db="EMBL/GenBank/DDBJ databases">
        <title>Mixed transmission modes and dynamic genome evolution in an obligate animal-bacterial symbiosis.</title>
        <authorList>
            <person name="Russell S.L."/>
            <person name="Corbett-Detig R.B."/>
            <person name="Cavanaugh C.M."/>
        </authorList>
    </citation>
    <scope>NUCLEOTIDE SEQUENCE [LARGE SCALE GENOMIC DNA]</scope>
    <source>
        <strain evidence="3">Se-Cadez</strain>
    </source>
</reference>
<sequence>MTHAIQSVLVALLMLLPFTTVAENSTQGHGYTVHHNAIPDTTLSPEIAKQYGLVRSKYRGMLNVSVIKEVPGTTGTPVTAQVKARSTNLIGQMREIDLREIREGEAVYYIGDFPITNLETLTFRLEVTPKGFDKTIKAQLTQQFFID</sequence>
<keyword evidence="3" id="KW-0328">Glycosyltransferase</keyword>
<evidence type="ECO:0000259" key="2">
    <source>
        <dbReference type="Pfam" id="PF14467"/>
    </source>
</evidence>
<accession>A0A1T2KVE7</accession>
<dbReference type="Proteomes" id="UP000190896">
    <property type="component" value="Unassembled WGS sequence"/>
</dbReference>
<gene>
    <name evidence="3" type="ORF">BOW51_05545</name>
</gene>
<proteinExistence type="predicted"/>
<dbReference type="OrthoDB" id="8563353at2"/>
<dbReference type="GO" id="GO:0016757">
    <property type="term" value="F:glycosyltransferase activity"/>
    <property type="evidence" value="ECO:0007669"/>
    <property type="project" value="UniProtKB-KW"/>
</dbReference>
<protein>
    <submittedName>
        <fullName evidence="3">Orotate phosphoribosyltransferase</fullName>
    </submittedName>
</protein>
<organism evidence="3 4">
    <name type="scientific">Solemya velesiana gill symbiont</name>
    <dbReference type="NCBI Taxonomy" id="1918948"/>
    <lineage>
        <taxon>Bacteria</taxon>
        <taxon>Pseudomonadati</taxon>
        <taxon>Pseudomonadota</taxon>
        <taxon>Gammaproteobacteria</taxon>
        <taxon>sulfur-oxidizing symbionts</taxon>
    </lineage>
</organism>
<dbReference type="EMBL" id="MPRJ01000026">
    <property type="protein sequence ID" value="OOZ36792.1"/>
    <property type="molecule type" value="Genomic_DNA"/>
</dbReference>
<dbReference type="InterPro" id="IPR025218">
    <property type="entry name" value="DUF4426"/>
</dbReference>
<dbReference type="AlphaFoldDB" id="A0A1T2KVE7"/>
<keyword evidence="3" id="KW-0808">Transferase</keyword>
<feature type="domain" description="DUF4426" evidence="2">
    <location>
        <begin position="30"/>
        <end position="147"/>
    </location>
</feature>
<keyword evidence="4" id="KW-1185">Reference proteome</keyword>
<keyword evidence="1" id="KW-0732">Signal</keyword>
<feature type="signal peptide" evidence="1">
    <location>
        <begin position="1"/>
        <end position="22"/>
    </location>
</feature>
<dbReference type="Gene3D" id="2.60.40.3340">
    <property type="entry name" value="Domain of unknown function DUF4426"/>
    <property type="match status" value="1"/>
</dbReference>
<feature type="chain" id="PRO_5012345882" evidence="1">
    <location>
        <begin position="23"/>
        <end position="147"/>
    </location>
</feature>
<evidence type="ECO:0000256" key="1">
    <source>
        <dbReference type="SAM" id="SignalP"/>
    </source>
</evidence>
<dbReference type="RefSeq" id="WP_078486593.1">
    <property type="nucleotide sequence ID" value="NZ_MPRJ01000026.1"/>
</dbReference>
<evidence type="ECO:0000313" key="3">
    <source>
        <dbReference type="EMBL" id="OOZ36792.1"/>
    </source>
</evidence>
<dbReference type="Pfam" id="PF14467">
    <property type="entry name" value="DUF4426"/>
    <property type="match status" value="1"/>
</dbReference>
<name>A0A1T2KVE7_9GAMM</name>
<evidence type="ECO:0000313" key="4">
    <source>
        <dbReference type="Proteomes" id="UP000190896"/>
    </source>
</evidence>
<comment type="caution">
    <text evidence="3">The sequence shown here is derived from an EMBL/GenBank/DDBJ whole genome shotgun (WGS) entry which is preliminary data.</text>
</comment>